<feature type="transmembrane region" description="Helical" evidence="8">
    <location>
        <begin position="279"/>
        <end position="301"/>
    </location>
</feature>
<dbReference type="STRING" id="314278.NB231_12349"/>
<feature type="transmembrane region" description="Helical" evidence="8">
    <location>
        <begin position="20"/>
        <end position="50"/>
    </location>
</feature>
<dbReference type="PANTHER" id="PTHR21716">
    <property type="entry name" value="TRANSMEMBRANE PROTEIN"/>
    <property type="match status" value="1"/>
</dbReference>
<proteinExistence type="inferred from homology"/>
<dbReference type="EMBL" id="AAOF01000003">
    <property type="protein sequence ID" value="EAR22528.1"/>
    <property type="molecule type" value="Genomic_DNA"/>
</dbReference>
<dbReference type="RefSeq" id="WP_005003014.1">
    <property type="nucleotide sequence ID" value="NZ_CH672427.1"/>
</dbReference>
<evidence type="ECO:0000313" key="10">
    <source>
        <dbReference type="Proteomes" id="UP000003374"/>
    </source>
</evidence>
<comment type="caution">
    <text evidence="9">The sequence shown here is derived from an EMBL/GenBank/DDBJ whole genome shotgun (WGS) entry which is preliminary data.</text>
</comment>
<evidence type="ECO:0008006" key="11">
    <source>
        <dbReference type="Google" id="ProtNLM"/>
    </source>
</evidence>
<dbReference type="Pfam" id="PF01594">
    <property type="entry name" value="AI-2E_transport"/>
    <property type="match status" value="1"/>
</dbReference>
<evidence type="ECO:0000313" key="9">
    <source>
        <dbReference type="EMBL" id="EAR22528.1"/>
    </source>
</evidence>
<dbReference type="OrthoDB" id="5562213at2"/>
<dbReference type="eggNOG" id="COG0628">
    <property type="taxonomic scope" value="Bacteria"/>
</dbReference>
<comment type="subcellular location">
    <subcellularLocation>
        <location evidence="1">Cell membrane</location>
        <topology evidence="1">Multi-pass membrane protein</topology>
    </subcellularLocation>
</comment>
<name>A4BPM7_9GAMM</name>
<evidence type="ECO:0000256" key="2">
    <source>
        <dbReference type="ARBA" id="ARBA00009773"/>
    </source>
</evidence>
<keyword evidence="4" id="KW-1003">Cell membrane</keyword>
<feature type="transmembrane region" description="Helical" evidence="8">
    <location>
        <begin position="251"/>
        <end position="272"/>
    </location>
</feature>
<dbReference type="HOGENOM" id="CLU_031275_8_0_6"/>
<dbReference type="PANTHER" id="PTHR21716:SF53">
    <property type="entry name" value="PERMEASE PERM-RELATED"/>
    <property type="match status" value="1"/>
</dbReference>
<accession>A4BPM7</accession>
<keyword evidence="6 8" id="KW-1133">Transmembrane helix</keyword>
<dbReference type="GO" id="GO:0055085">
    <property type="term" value="P:transmembrane transport"/>
    <property type="evidence" value="ECO:0007669"/>
    <property type="project" value="TreeGrafter"/>
</dbReference>
<evidence type="ECO:0000256" key="8">
    <source>
        <dbReference type="SAM" id="Phobius"/>
    </source>
</evidence>
<evidence type="ECO:0000256" key="3">
    <source>
        <dbReference type="ARBA" id="ARBA00022448"/>
    </source>
</evidence>
<feature type="transmembrane region" description="Helical" evidence="8">
    <location>
        <begin position="156"/>
        <end position="177"/>
    </location>
</feature>
<keyword evidence="5 8" id="KW-0812">Transmembrane</keyword>
<dbReference type="AlphaFoldDB" id="A4BPM7"/>
<sequence length="373" mass="41394">MDFIRTWFERHLNDPQVVALALVLLGGLGIILFMGDMLAPVIASLVIAYLLEDLVQSLERYRVPRRMGVVLVFFLFIAVVLLVFFALIPLISRQFAQLVENLPDILDHGQMAILRLPEKYPQFFSVDQVKTLMEELRSESLQIGRNVLASISFQSVVMLFMGAIYLVLVPFMVFFFLMDKEQIQAWLSRFLPVHRSLIATIWCEVDAQIGSYVRGKLLEIVIVGVVTYVTFALLGLQFAALLAVATGLSVIIPYVGAAVVTAPVAVIGYFQFGPSSEFVWVLIAYGIIQALDGNVLVPLLFSEIVKLHPVAIIIAILVFGGIWGFWGVFFAIPLATLIRAIILAWPGFADEADSKDAHTIQAEHEVADKQAQG</sequence>
<keyword evidence="7 8" id="KW-0472">Membrane</keyword>
<keyword evidence="3" id="KW-0813">Transport</keyword>
<feature type="transmembrane region" description="Helical" evidence="8">
    <location>
        <begin position="220"/>
        <end position="245"/>
    </location>
</feature>
<evidence type="ECO:0000256" key="7">
    <source>
        <dbReference type="ARBA" id="ARBA00023136"/>
    </source>
</evidence>
<organism evidence="9 10">
    <name type="scientific">Nitrococcus mobilis Nb-231</name>
    <dbReference type="NCBI Taxonomy" id="314278"/>
    <lineage>
        <taxon>Bacteria</taxon>
        <taxon>Pseudomonadati</taxon>
        <taxon>Pseudomonadota</taxon>
        <taxon>Gammaproteobacteria</taxon>
        <taxon>Chromatiales</taxon>
        <taxon>Ectothiorhodospiraceae</taxon>
        <taxon>Nitrococcus</taxon>
    </lineage>
</organism>
<evidence type="ECO:0000256" key="5">
    <source>
        <dbReference type="ARBA" id="ARBA00022692"/>
    </source>
</evidence>
<keyword evidence="10" id="KW-1185">Reference proteome</keyword>
<gene>
    <name evidence="9" type="ORF">NB231_12349</name>
</gene>
<feature type="transmembrane region" description="Helical" evidence="8">
    <location>
        <begin position="70"/>
        <end position="91"/>
    </location>
</feature>
<evidence type="ECO:0000256" key="4">
    <source>
        <dbReference type="ARBA" id="ARBA00022475"/>
    </source>
</evidence>
<evidence type="ECO:0000256" key="6">
    <source>
        <dbReference type="ARBA" id="ARBA00022989"/>
    </source>
</evidence>
<feature type="transmembrane region" description="Helical" evidence="8">
    <location>
        <begin position="307"/>
        <end position="332"/>
    </location>
</feature>
<dbReference type="InterPro" id="IPR002549">
    <property type="entry name" value="AI-2E-like"/>
</dbReference>
<dbReference type="Proteomes" id="UP000003374">
    <property type="component" value="Unassembled WGS sequence"/>
</dbReference>
<protein>
    <recommendedName>
        <fullName evidence="11">AI-2E family transporter</fullName>
    </recommendedName>
</protein>
<evidence type="ECO:0000256" key="1">
    <source>
        <dbReference type="ARBA" id="ARBA00004651"/>
    </source>
</evidence>
<dbReference type="GO" id="GO:0005886">
    <property type="term" value="C:plasma membrane"/>
    <property type="evidence" value="ECO:0007669"/>
    <property type="project" value="UniProtKB-SubCell"/>
</dbReference>
<comment type="similarity">
    <text evidence="2">Belongs to the autoinducer-2 exporter (AI-2E) (TC 2.A.86) family.</text>
</comment>
<reference evidence="9 10" key="1">
    <citation type="submission" date="2006-02" db="EMBL/GenBank/DDBJ databases">
        <authorList>
            <person name="Waterbury J."/>
            <person name="Ferriera S."/>
            <person name="Johnson J."/>
            <person name="Kravitz S."/>
            <person name="Halpern A."/>
            <person name="Remington K."/>
            <person name="Beeson K."/>
            <person name="Tran B."/>
            <person name="Rogers Y.-H."/>
            <person name="Friedman R."/>
            <person name="Venter J.C."/>
        </authorList>
    </citation>
    <scope>NUCLEOTIDE SEQUENCE [LARGE SCALE GENOMIC DNA]</scope>
    <source>
        <strain evidence="9 10">Nb-231</strain>
    </source>
</reference>